<protein>
    <submittedName>
        <fullName evidence="1">Uncharacterized protein</fullName>
    </submittedName>
</protein>
<sequence length="76" mass="8343">MHDRDHKLKVKDPLRGTNSCLAAGEDLPAEGDILSKALLQADVRQIMSSRSPPHILCSETMKSEMLSLQVKDASRA</sequence>
<keyword evidence="2" id="KW-1185">Reference proteome</keyword>
<comment type="caution">
    <text evidence="1">The sequence shown here is derived from an EMBL/GenBank/DDBJ whole genome shotgun (WGS) entry which is preliminary data.</text>
</comment>
<evidence type="ECO:0000313" key="1">
    <source>
        <dbReference type="EMBL" id="TNN83014.1"/>
    </source>
</evidence>
<evidence type="ECO:0000313" key="2">
    <source>
        <dbReference type="Proteomes" id="UP000314294"/>
    </source>
</evidence>
<dbReference type="EMBL" id="SRLO01000035">
    <property type="protein sequence ID" value="TNN83014.1"/>
    <property type="molecule type" value="Genomic_DNA"/>
</dbReference>
<organism evidence="1 2">
    <name type="scientific">Liparis tanakae</name>
    <name type="common">Tanaka's snailfish</name>
    <dbReference type="NCBI Taxonomy" id="230148"/>
    <lineage>
        <taxon>Eukaryota</taxon>
        <taxon>Metazoa</taxon>
        <taxon>Chordata</taxon>
        <taxon>Craniata</taxon>
        <taxon>Vertebrata</taxon>
        <taxon>Euteleostomi</taxon>
        <taxon>Actinopterygii</taxon>
        <taxon>Neopterygii</taxon>
        <taxon>Teleostei</taxon>
        <taxon>Neoteleostei</taxon>
        <taxon>Acanthomorphata</taxon>
        <taxon>Eupercaria</taxon>
        <taxon>Perciformes</taxon>
        <taxon>Cottioidei</taxon>
        <taxon>Cottales</taxon>
        <taxon>Liparidae</taxon>
        <taxon>Liparis</taxon>
    </lineage>
</organism>
<accession>A0A4Z2IZN0</accession>
<proteinExistence type="predicted"/>
<reference evidence="1 2" key="1">
    <citation type="submission" date="2019-03" db="EMBL/GenBank/DDBJ databases">
        <title>First draft genome of Liparis tanakae, snailfish: a comprehensive survey of snailfish specific genes.</title>
        <authorList>
            <person name="Kim W."/>
            <person name="Song I."/>
            <person name="Jeong J.-H."/>
            <person name="Kim D."/>
            <person name="Kim S."/>
            <person name="Ryu S."/>
            <person name="Song J.Y."/>
            <person name="Lee S.K."/>
        </authorList>
    </citation>
    <scope>NUCLEOTIDE SEQUENCE [LARGE SCALE GENOMIC DNA]</scope>
    <source>
        <tissue evidence="1">Muscle</tissue>
    </source>
</reference>
<gene>
    <name evidence="1" type="ORF">EYF80_006621</name>
</gene>
<dbReference type="AlphaFoldDB" id="A0A4Z2IZN0"/>
<dbReference type="Proteomes" id="UP000314294">
    <property type="component" value="Unassembled WGS sequence"/>
</dbReference>
<name>A0A4Z2IZN0_9TELE</name>